<evidence type="ECO:0000313" key="2">
    <source>
        <dbReference type="Proteomes" id="UP000814128"/>
    </source>
</evidence>
<comment type="caution">
    <text evidence="1">The sequence shown here is derived from an EMBL/GenBank/DDBJ whole genome shotgun (WGS) entry which is preliminary data.</text>
</comment>
<keyword evidence="2" id="KW-1185">Reference proteome</keyword>
<reference evidence="1" key="2">
    <citation type="journal article" date="2022" name="New Phytol.">
        <title>Evolutionary transition to the ectomycorrhizal habit in the genomes of a hyperdiverse lineage of mushroom-forming fungi.</title>
        <authorList>
            <person name="Looney B."/>
            <person name="Miyauchi S."/>
            <person name="Morin E."/>
            <person name="Drula E."/>
            <person name="Courty P.E."/>
            <person name="Kohler A."/>
            <person name="Kuo A."/>
            <person name="LaButti K."/>
            <person name="Pangilinan J."/>
            <person name="Lipzen A."/>
            <person name="Riley R."/>
            <person name="Andreopoulos W."/>
            <person name="He G."/>
            <person name="Johnson J."/>
            <person name="Nolan M."/>
            <person name="Tritt A."/>
            <person name="Barry K.W."/>
            <person name="Grigoriev I.V."/>
            <person name="Nagy L.G."/>
            <person name="Hibbett D."/>
            <person name="Henrissat B."/>
            <person name="Matheny P.B."/>
            <person name="Labbe J."/>
            <person name="Martin F.M."/>
        </authorList>
    </citation>
    <scope>NUCLEOTIDE SEQUENCE</scope>
    <source>
        <strain evidence="1">EC-137</strain>
    </source>
</reference>
<protein>
    <submittedName>
        <fullName evidence="1">Uncharacterized protein</fullName>
    </submittedName>
</protein>
<accession>A0ACB8QKQ1</accession>
<name>A0ACB8QKQ1_9AGAM</name>
<organism evidence="1 2">
    <name type="scientific">Vararia minispora EC-137</name>
    <dbReference type="NCBI Taxonomy" id="1314806"/>
    <lineage>
        <taxon>Eukaryota</taxon>
        <taxon>Fungi</taxon>
        <taxon>Dikarya</taxon>
        <taxon>Basidiomycota</taxon>
        <taxon>Agaricomycotina</taxon>
        <taxon>Agaricomycetes</taxon>
        <taxon>Russulales</taxon>
        <taxon>Lachnocladiaceae</taxon>
        <taxon>Vararia</taxon>
    </lineage>
</organism>
<sequence>MSSSNLASKRRLSFRVHRQMRSAPGSPDDLSHILDLSSPDFQEKALPLSLSFGLPSPPASTSTSSGEDSGAYSDCVNKTASPQLATILQERRLSSSVCASLGQSPVPTAEEREDEYGDRAPTSFHPPPQFSNQSESTNSMALRQVLDLTQHNHKLSKTGDSWCRYSPLSNTDLVSAAQSGSFPSLQASRGTLEPLFVGDSSPSRDSQSNIPLSSGPPDGSLRTRFETMPTSGDGAVRPNTAQGTRSRTPTISSRKTPWLRLPAALSDDPIYRTPHGTTFFIPNLNLRRGQPYFPTPDTWDVSGFLPTTRRRRFISVLAKGHAPDRSSGRTASQLRRSDSRSLALYALPWNPTWSTSPQNDVAWSPFGEIILPRSQPKRARAEQPITIASRRVDYN</sequence>
<gene>
    <name evidence="1" type="ORF">K488DRAFT_86355</name>
</gene>
<dbReference type="EMBL" id="MU273563">
    <property type="protein sequence ID" value="KAI0031911.1"/>
    <property type="molecule type" value="Genomic_DNA"/>
</dbReference>
<proteinExistence type="predicted"/>
<reference evidence="1" key="1">
    <citation type="submission" date="2021-02" db="EMBL/GenBank/DDBJ databases">
        <authorList>
            <consortium name="DOE Joint Genome Institute"/>
            <person name="Ahrendt S."/>
            <person name="Looney B.P."/>
            <person name="Miyauchi S."/>
            <person name="Morin E."/>
            <person name="Drula E."/>
            <person name="Courty P.E."/>
            <person name="Chicoki N."/>
            <person name="Fauchery L."/>
            <person name="Kohler A."/>
            <person name="Kuo A."/>
            <person name="Labutti K."/>
            <person name="Pangilinan J."/>
            <person name="Lipzen A."/>
            <person name="Riley R."/>
            <person name="Andreopoulos W."/>
            <person name="He G."/>
            <person name="Johnson J."/>
            <person name="Barry K.W."/>
            <person name="Grigoriev I.V."/>
            <person name="Nagy L."/>
            <person name="Hibbett D."/>
            <person name="Henrissat B."/>
            <person name="Matheny P.B."/>
            <person name="Labbe J."/>
            <person name="Martin F."/>
        </authorList>
    </citation>
    <scope>NUCLEOTIDE SEQUENCE</scope>
    <source>
        <strain evidence="1">EC-137</strain>
    </source>
</reference>
<evidence type="ECO:0000313" key="1">
    <source>
        <dbReference type="EMBL" id="KAI0031911.1"/>
    </source>
</evidence>
<dbReference type="Proteomes" id="UP000814128">
    <property type="component" value="Unassembled WGS sequence"/>
</dbReference>